<evidence type="ECO:0000313" key="1">
    <source>
        <dbReference type="EnsemblMetazoa" id="Aqu2.1.23721_001"/>
    </source>
</evidence>
<dbReference type="AlphaFoldDB" id="A0A1X7U8E2"/>
<name>A0A1X7U8E2_AMPQE</name>
<organism evidence="1">
    <name type="scientific">Amphimedon queenslandica</name>
    <name type="common">Sponge</name>
    <dbReference type="NCBI Taxonomy" id="400682"/>
    <lineage>
        <taxon>Eukaryota</taxon>
        <taxon>Metazoa</taxon>
        <taxon>Porifera</taxon>
        <taxon>Demospongiae</taxon>
        <taxon>Heteroscleromorpha</taxon>
        <taxon>Haplosclerida</taxon>
        <taxon>Niphatidae</taxon>
        <taxon>Amphimedon</taxon>
    </lineage>
</organism>
<reference evidence="1" key="1">
    <citation type="submission" date="2017-05" db="UniProtKB">
        <authorList>
            <consortium name="EnsemblMetazoa"/>
        </authorList>
    </citation>
    <scope>IDENTIFICATION</scope>
</reference>
<dbReference type="InParanoid" id="A0A1X7U8E2"/>
<sequence>MPVENLLLVLLDSNQISPNFFNCPSQSDGVGKEGTVPESLLKQARKTGSPAEPVKQVGARLCETLGECL</sequence>
<protein>
    <submittedName>
        <fullName evidence="1">Uncharacterized protein</fullName>
    </submittedName>
</protein>
<proteinExistence type="predicted"/>
<dbReference type="EnsemblMetazoa" id="Aqu2.1.23721_001">
    <property type="protein sequence ID" value="Aqu2.1.23721_001"/>
    <property type="gene ID" value="Aqu2.1.23721"/>
</dbReference>
<accession>A0A1X7U8E2</accession>